<dbReference type="PANTHER" id="PTHR12631">
    <property type="entry name" value="ALPHA-L-IDURONIDASE"/>
    <property type="match status" value="1"/>
</dbReference>
<sequence>MHTAGTRVRRRLAAALGTAAVVAGTLAGLAPTAAVAADQITVEGESPATSDFTPGLTAAAAASGGKFWRLYTGTVAPAGGYRASYTVDAPAAGLYTFDADTTPMSISWASPFRVEVNGQTADLTPVQYGTVTAEIKQYHYGTVLLQAGPNTVTFAVDTRRSSSPTYYTLFVDQLRFAPTTLKLSSVSSDAPLDVFQANQPVSFDLGLNGQAPGAASISYTVTDYWGATVKSGAAAIATGQKTAAAVIGTLPIGHYRIAASLDDVTIRHEFAVVADLQGRAEHADTPFAFDVAGAWLIPTERYDEVAAGLQLSGVSWIRDRSRWSDAVNPSAGTFDFSAEATANAFFSKVSDKGISVLSAFHSAPSWTRTGTDKLPDDLAAAYRYGLSAGSFYGTDVAAWELWNEADAPGTNGFSTAAESADQYSAFLKAAAIGFHDSPSKPLLADAGTAGQRRPYTDLMAQNGVLDYVDIHSYHLYSSDDGTENAPTWPGVPAHVSLVDEYGTDATLRWLTESGVTVSSVAPATLTERQQRVQARGLVENTLVALSQGTDKQFSFVLPPYNESDRYFSLLARDYSPNAAFTAETAMTQALGEARFAGAVPGVPAGVTALAFDDGADQVIALWSETAKAVALDLGAPSVQRTDIVGRSDVLDAASGIYSLTAGPDVVYLRMTGDRVVDTAPTNRPVTSASSSITPSPAQRVVASQHFADAQTANSKATGYQLAADAPTTMTVRFDNLNNQAMTGTAQASATNGWNVSIANAGLSIPAWSSVDVEVTIDPGTTAVLNAQADLTVTADFGGVKTSPSVSKIIASSTALMTSHTSDDKGADQVTVTYTNSTAAEQMIKRASIAFDGAKTKTVNVNRKVPAGTTMSVPLPAAGLASGTHTFHAALQLKDAAINPTGGSLTITDAIVDAVPADRLAGTDPTATIGDGSDLAADITLGWSADALIVTAVVTDDVQYQPFTGQDMWQGDGLQIAVAPGLPGESLSAGAEFGIGLTATGAQSVVWRTMDQRTDGTTAAVPAASRDDAARSTSYRLEIPWSELAPITPAQRLLSVSVLVNDNDGDARGFLGWGGGISSGKDSSKYNAVRLVG</sequence>
<keyword evidence="3" id="KW-1185">Reference proteome</keyword>
<dbReference type="CDD" id="cd09621">
    <property type="entry name" value="CBM9_like_5"/>
    <property type="match status" value="1"/>
</dbReference>
<dbReference type="InterPro" id="IPR017853">
    <property type="entry name" value="GH"/>
</dbReference>
<dbReference type="SUPFAM" id="SSF49344">
    <property type="entry name" value="CBD9-like"/>
    <property type="match status" value="1"/>
</dbReference>
<dbReference type="InterPro" id="IPR006311">
    <property type="entry name" value="TAT_signal"/>
</dbReference>
<dbReference type="RefSeq" id="WP_191171713.1">
    <property type="nucleotide sequence ID" value="NZ_JACXZS010000006.1"/>
</dbReference>
<accession>A0ABR8NQN9</accession>
<comment type="caution">
    <text evidence="2">The sequence shown here is derived from an EMBL/GenBank/DDBJ whole genome shotgun (WGS) entry which is preliminary data.</text>
</comment>
<evidence type="ECO:0000256" key="1">
    <source>
        <dbReference type="SAM" id="SignalP"/>
    </source>
</evidence>
<proteinExistence type="predicted"/>
<dbReference type="Proteomes" id="UP000598426">
    <property type="component" value="Unassembled WGS sequence"/>
</dbReference>
<keyword evidence="1" id="KW-0732">Signal</keyword>
<dbReference type="SUPFAM" id="SSF51445">
    <property type="entry name" value="(Trans)glycosidases"/>
    <property type="match status" value="1"/>
</dbReference>
<name>A0ABR8NQN9_9MICO</name>
<dbReference type="InterPro" id="IPR051923">
    <property type="entry name" value="Glycosyl_Hydrolase_39"/>
</dbReference>
<gene>
    <name evidence="2" type="ORF">IF188_10275</name>
</gene>
<organism evidence="2 3">
    <name type="scientific">Microbacterium helvum</name>
    <dbReference type="NCBI Taxonomy" id="2773713"/>
    <lineage>
        <taxon>Bacteria</taxon>
        <taxon>Bacillati</taxon>
        <taxon>Actinomycetota</taxon>
        <taxon>Actinomycetes</taxon>
        <taxon>Micrococcales</taxon>
        <taxon>Microbacteriaceae</taxon>
        <taxon>Microbacterium</taxon>
    </lineage>
</organism>
<feature type="signal peptide" evidence="1">
    <location>
        <begin position="1"/>
        <end position="36"/>
    </location>
</feature>
<feature type="chain" id="PRO_5046425780" description="Carbohydrate-binding domain-containing protein" evidence="1">
    <location>
        <begin position="37"/>
        <end position="1092"/>
    </location>
</feature>
<dbReference type="Gene3D" id="3.20.20.80">
    <property type="entry name" value="Glycosidases"/>
    <property type="match status" value="1"/>
</dbReference>
<dbReference type="Gene3D" id="2.60.120.260">
    <property type="entry name" value="Galactose-binding domain-like"/>
    <property type="match status" value="1"/>
</dbReference>
<dbReference type="EMBL" id="JACXZS010000006">
    <property type="protein sequence ID" value="MBD3942082.1"/>
    <property type="molecule type" value="Genomic_DNA"/>
</dbReference>
<evidence type="ECO:0000313" key="2">
    <source>
        <dbReference type="EMBL" id="MBD3942082.1"/>
    </source>
</evidence>
<reference evidence="2 3" key="1">
    <citation type="submission" date="2020-09" db="EMBL/GenBank/DDBJ databases">
        <title>Isolation and identification of active actinomycetes.</title>
        <authorList>
            <person name="Li X."/>
        </authorList>
    </citation>
    <scope>NUCLEOTIDE SEQUENCE [LARGE SCALE GENOMIC DNA]</scope>
    <source>
        <strain evidence="2 3">NEAU-LLC</strain>
    </source>
</reference>
<protein>
    <recommendedName>
        <fullName evidence="4">Carbohydrate-binding domain-containing protein</fullName>
    </recommendedName>
</protein>
<dbReference type="PROSITE" id="PS51318">
    <property type="entry name" value="TAT"/>
    <property type="match status" value="1"/>
</dbReference>
<dbReference type="PANTHER" id="PTHR12631:SF10">
    <property type="entry name" value="BETA-XYLOSIDASE-LIKE PROTEIN-RELATED"/>
    <property type="match status" value="1"/>
</dbReference>
<evidence type="ECO:0008006" key="4">
    <source>
        <dbReference type="Google" id="ProtNLM"/>
    </source>
</evidence>
<evidence type="ECO:0000313" key="3">
    <source>
        <dbReference type="Proteomes" id="UP000598426"/>
    </source>
</evidence>
<dbReference type="Gene3D" id="2.60.40.1190">
    <property type="match status" value="1"/>
</dbReference>